<evidence type="ECO:0000313" key="2">
    <source>
        <dbReference type="EMBL" id="KAF2750245.1"/>
    </source>
</evidence>
<proteinExistence type="predicted"/>
<feature type="compositionally biased region" description="Pro residues" evidence="1">
    <location>
        <begin position="93"/>
        <end position="112"/>
    </location>
</feature>
<feature type="compositionally biased region" description="Polar residues" evidence="1">
    <location>
        <begin position="223"/>
        <end position="239"/>
    </location>
</feature>
<feature type="compositionally biased region" description="Pro residues" evidence="1">
    <location>
        <begin position="137"/>
        <end position="146"/>
    </location>
</feature>
<feature type="region of interest" description="Disordered" evidence="1">
    <location>
        <begin position="221"/>
        <end position="394"/>
    </location>
</feature>
<dbReference type="Proteomes" id="UP000799440">
    <property type="component" value="Unassembled WGS sequence"/>
</dbReference>
<evidence type="ECO:0000313" key="3">
    <source>
        <dbReference type="Proteomes" id="UP000799440"/>
    </source>
</evidence>
<reference evidence="2" key="1">
    <citation type="journal article" date="2020" name="Stud. Mycol.">
        <title>101 Dothideomycetes genomes: a test case for predicting lifestyles and emergence of pathogens.</title>
        <authorList>
            <person name="Haridas S."/>
            <person name="Albert R."/>
            <person name="Binder M."/>
            <person name="Bloem J."/>
            <person name="Labutti K."/>
            <person name="Salamov A."/>
            <person name="Andreopoulos B."/>
            <person name="Baker S."/>
            <person name="Barry K."/>
            <person name="Bills G."/>
            <person name="Bluhm B."/>
            <person name="Cannon C."/>
            <person name="Castanera R."/>
            <person name="Culley D."/>
            <person name="Daum C."/>
            <person name="Ezra D."/>
            <person name="Gonzalez J."/>
            <person name="Henrissat B."/>
            <person name="Kuo A."/>
            <person name="Liang C."/>
            <person name="Lipzen A."/>
            <person name="Lutzoni F."/>
            <person name="Magnuson J."/>
            <person name="Mondo S."/>
            <person name="Nolan M."/>
            <person name="Ohm R."/>
            <person name="Pangilinan J."/>
            <person name="Park H.-J."/>
            <person name="Ramirez L."/>
            <person name="Alfaro M."/>
            <person name="Sun H."/>
            <person name="Tritt A."/>
            <person name="Yoshinaga Y."/>
            <person name="Zwiers L.-H."/>
            <person name="Turgeon B."/>
            <person name="Goodwin S."/>
            <person name="Spatafora J."/>
            <person name="Crous P."/>
            <person name="Grigoriev I."/>
        </authorList>
    </citation>
    <scope>NUCLEOTIDE SEQUENCE</scope>
    <source>
        <strain evidence="2">CBS 119925</strain>
    </source>
</reference>
<evidence type="ECO:0000256" key="1">
    <source>
        <dbReference type="SAM" id="MobiDB-lite"/>
    </source>
</evidence>
<dbReference type="AlphaFoldDB" id="A0A6A6VI36"/>
<keyword evidence="3" id="KW-1185">Reference proteome</keyword>
<dbReference type="EMBL" id="MU006564">
    <property type="protein sequence ID" value="KAF2750245.1"/>
    <property type="molecule type" value="Genomic_DNA"/>
</dbReference>
<feature type="compositionally biased region" description="Low complexity" evidence="1">
    <location>
        <begin position="82"/>
        <end position="92"/>
    </location>
</feature>
<name>A0A6A6VI36_9PLEO</name>
<feature type="compositionally biased region" description="Low complexity" evidence="1">
    <location>
        <begin position="367"/>
        <end position="390"/>
    </location>
</feature>
<accession>A0A6A6VI36</accession>
<feature type="region of interest" description="Disordered" evidence="1">
    <location>
        <begin position="1"/>
        <end position="197"/>
    </location>
</feature>
<protein>
    <submittedName>
        <fullName evidence="2">Uncharacterized protein</fullName>
    </submittedName>
</protein>
<feature type="compositionally biased region" description="Basic and acidic residues" evidence="1">
    <location>
        <begin position="267"/>
        <end position="305"/>
    </location>
</feature>
<feature type="compositionally biased region" description="Basic residues" evidence="1">
    <location>
        <begin position="1"/>
        <end position="12"/>
    </location>
</feature>
<gene>
    <name evidence="2" type="ORF">M011DRAFT_474708</name>
</gene>
<feature type="compositionally biased region" description="Pro residues" evidence="1">
    <location>
        <begin position="332"/>
        <end position="351"/>
    </location>
</feature>
<feature type="compositionally biased region" description="Pro residues" evidence="1">
    <location>
        <begin position="155"/>
        <end position="176"/>
    </location>
</feature>
<sequence>MRGLRTRASKFFKGKEEEEDPNPTPRAGPSTPTHSFASSPALRTEDDYDALASASDCDKGIVSNIKLSSPEPKVNKPKKKPSLFLRLRSNSRPSPPHPRGETPPPPLPPLPPGMLQQLPTRNQSLFPPLRTRAQSQGPPPPRPSRPPVSFDFSAPPTPISPSFPDPNILPPSPHPWVPTNTLTPSSLPNCPLPLENLSGTITPTVAPPTLSAFKAANIAVPARSSTGSDARSTPTTPSSPRDFAAASRESSTANVFGARLSSFLKRSSKEKEKEEKKRGSKEGKSKGDLSENNDPKRWTPHHDSLREDDEPQIQGFRSTPLGDGNDDGPRWPSLPPPPPPPPRHPASPGIPKPRKLDPKNSIPPTPTAQTSPASTPAFATATASSATPKPDGLQYPWSWELGWEKHVAPGKEEEYHYVKWTEGKGGTGPGRLWRDGKGFLHWVGDI</sequence>
<feature type="compositionally biased region" description="Polar residues" evidence="1">
    <location>
        <begin position="178"/>
        <end position="188"/>
    </location>
</feature>
<organism evidence="2 3">
    <name type="scientific">Sporormia fimetaria CBS 119925</name>
    <dbReference type="NCBI Taxonomy" id="1340428"/>
    <lineage>
        <taxon>Eukaryota</taxon>
        <taxon>Fungi</taxon>
        <taxon>Dikarya</taxon>
        <taxon>Ascomycota</taxon>
        <taxon>Pezizomycotina</taxon>
        <taxon>Dothideomycetes</taxon>
        <taxon>Pleosporomycetidae</taxon>
        <taxon>Pleosporales</taxon>
        <taxon>Sporormiaceae</taxon>
        <taxon>Sporormia</taxon>
    </lineage>
</organism>